<evidence type="ECO:0000256" key="6">
    <source>
        <dbReference type="ARBA" id="ARBA00023004"/>
    </source>
</evidence>
<dbReference type="GO" id="GO:0004497">
    <property type="term" value="F:monooxygenase activity"/>
    <property type="evidence" value="ECO:0007669"/>
    <property type="project" value="UniProtKB-KW"/>
</dbReference>
<keyword evidence="11" id="KW-0812">Transmembrane</keyword>
<evidence type="ECO:0000256" key="1">
    <source>
        <dbReference type="ARBA" id="ARBA00001971"/>
    </source>
</evidence>
<dbReference type="InterPro" id="IPR050121">
    <property type="entry name" value="Cytochrome_P450_monoxygenase"/>
</dbReference>
<accession>W9CUK9</accession>
<dbReference type="InterPro" id="IPR002401">
    <property type="entry name" value="Cyt_P450_E_grp-I"/>
</dbReference>
<evidence type="ECO:0000256" key="8">
    <source>
        <dbReference type="ARBA" id="ARBA00023033"/>
    </source>
</evidence>
<keyword evidence="3 9" id="KW-0349">Heme</keyword>
<proteinExistence type="inferred from homology"/>
<dbReference type="GO" id="GO:0020037">
    <property type="term" value="F:heme binding"/>
    <property type="evidence" value="ECO:0007669"/>
    <property type="project" value="InterPro"/>
</dbReference>
<evidence type="ECO:0000256" key="2">
    <source>
        <dbReference type="ARBA" id="ARBA00010617"/>
    </source>
</evidence>
<dbReference type="InterPro" id="IPR001128">
    <property type="entry name" value="Cyt_P450"/>
</dbReference>
<dbReference type="CDD" id="cd11058">
    <property type="entry name" value="CYP60B-like"/>
    <property type="match status" value="1"/>
</dbReference>
<sequence length="692" mass="78042">MFKSEGISLNLTSDLVAALLTATVYFSYNAIYNLYLHPLSHFPGPGTWSASRLPFAKALIAGTIVHDVERIHREYGPVVRMAPNEISFAHSQAWTDIFTVRPGHLPFPKDPVWWTRQPGHPESLLSAGPEDHARMRKLLHHGFTPRALKMQEPILHKYVGLLIERMGERAQETSNGGILDIVPWFNYTTFDIFGDLGFGESFDCLQHSRYHPWIALLFNSVKAAGFVIAARFYPWVEILLMMLIPKSLKKMQNDYFQQIKDKVNRRLNWELERPDLMSHVIKHNGTDKESKGMTLEEIQVTFMILTTAGSETTATVLSGTINYLMSHTDILAKLVKEIRETFSSETQITLEALEQLEYLNAVIQEGIRLCPPIPVMLPRVVPEGGDTVCDMWMPAGTSVSLQSWTLFRDPKCFHNATSFIPERWLPEATQPDSLYANDQRQGVQAFSAGPRVCMGKHLAWAELRLIIARLLWAFDLEAAGQVLRWDQLRTFLLVEKKPLEIRIREATFSIPNQIPKCIAILDIAPKYFVVASSAASKVELQATRFNAHDRDMPTDITTGHLTHDDRSSIIESLPTPSAITSLHASATRIVTETSDGHGEEPDSSHNDEVKICQELTTDSAEKVEKDKNEVLQIILKRDLSSTRLIKSVHDVEEMLVPISATIDDIAACVPTVIGQKYLTSRLVLYHAIESFE</sequence>
<reference evidence="12 13" key="1">
    <citation type="journal article" date="2014" name="Genome Announc.">
        <title>Draft genome sequence of Sclerotinia borealis, a psychrophilic plant pathogenic fungus.</title>
        <authorList>
            <person name="Mardanov A.V."/>
            <person name="Beletsky A.V."/>
            <person name="Kadnikov V.V."/>
            <person name="Ignatov A.N."/>
            <person name="Ravin N.V."/>
        </authorList>
    </citation>
    <scope>NUCLEOTIDE SEQUENCE [LARGE SCALE GENOMIC DNA]</scope>
    <source>
        <strain evidence="13">F-4157</strain>
    </source>
</reference>
<keyword evidence="11" id="KW-0472">Membrane</keyword>
<dbReference type="PRINTS" id="PR00385">
    <property type="entry name" value="P450"/>
</dbReference>
<keyword evidence="6 9" id="KW-0408">Iron</keyword>
<evidence type="ECO:0000256" key="9">
    <source>
        <dbReference type="PIRSR" id="PIRSR602401-1"/>
    </source>
</evidence>
<evidence type="ECO:0000256" key="4">
    <source>
        <dbReference type="ARBA" id="ARBA00022723"/>
    </source>
</evidence>
<dbReference type="PRINTS" id="PR00463">
    <property type="entry name" value="EP450I"/>
</dbReference>
<dbReference type="STRING" id="1432307.W9CUK9"/>
<keyword evidence="7" id="KW-0843">Virulence</keyword>
<dbReference type="EMBL" id="AYSA01000048">
    <property type="protein sequence ID" value="ESZ98215.1"/>
    <property type="molecule type" value="Genomic_DNA"/>
</dbReference>
<dbReference type="InterPro" id="IPR017972">
    <property type="entry name" value="Cyt_P450_CS"/>
</dbReference>
<evidence type="ECO:0000256" key="5">
    <source>
        <dbReference type="ARBA" id="ARBA00023002"/>
    </source>
</evidence>
<dbReference type="HOGENOM" id="CLU_001570_14_11_1"/>
<keyword evidence="8 10" id="KW-0503">Monooxygenase</keyword>
<evidence type="ECO:0000256" key="3">
    <source>
        <dbReference type="ARBA" id="ARBA00022617"/>
    </source>
</evidence>
<dbReference type="Pfam" id="PF00067">
    <property type="entry name" value="p450"/>
    <property type="match status" value="1"/>
</dbReference>
<dbReference type="PROSITE" id="PS00086">
    <property type="entry name" value="CYTOCHROME_P450"/>
    <property type="match status" value="1"/>
</dbReference>
<keyword evidence="4 9" id="KW-0479">Metal-binding</keyword>
<evidence type="ECO:0000256" key="7">
    <source>
        <dbReference type="ARBA" id="ARBA00023026"/>
    </source>
</evidence>
<protein>
    <submittedName>
        <fullName evidence="12">Putative cytochrome P450 monooxygenase</fullName>
    </submittedName>
</protein>
<comment type="similarity">
    <text evidence="2 10">Belongs to the cytochrome P450 family.</text>
</comment>
<dbReference type="SUPFAM" id="SSF48264">
    <property type="entry name" value="Cytochrome P450"/>
    <property type="match status" value="1"/>
</dbReference>
<keyword evidence="11" id="KW-1133">Transmembrane helix</keyword>
<dbReference type="OrthoDB" id="1470350at2759"/>
<dbReference type="AlphaFoldDB" id="W9CUK9"/>
<dbReference type="PANTHER" id="PTHR24305:SF199">
    <property type="entry name" value="P450, PUTATIVE (EUROFUNG)-RELATED"/>
    <property type="match status" value="1"/>
</dbReference>
<dbReference type="FunFam" id="1.10.630.10:FF:000047">
    <property type="entry name" value="Cytochrome P450 monooxygenase"/>
    <property type="match status" value="1"/>
</dbReference>
<organism evidence="12 13">
    <name type="scientific">Sclerotinia borealis (strain F-4128)</name>
    <dbReference type="NCBI Taxonomy" id="1432307"/>
    <lineage>
        <taxon>Eukaryota</taxon>
        <taxon>Fungi</taxon>
        <taxon>Dikarya</taxon>
        <taxon>Ascomycota</taxon>
        <taxon>Pezizomycotina</taxon>
        <taxon>Leotiomycetes</taxon>
        <taxon>Helotiales</taxon>
        <taxon>Sclerotiniaceae</taxon>
        <taxon>Sclerotinia</taxon>
    </lineage>
</organism>
<comment type="caution">
    <text evidence="12">The sequence shown here is derived from an EMBL/GenBank/DDBJ whole genome shotgun (WGS) entry which is preliminary data.</text>
</comment>
<dbReference type="Gene3D" id="1.10.630.10">
    <property type="entry name" value="Cytochrome P450"/>
    <property type="match status" value="1"/>
</dbReference>
<dbReference type="Proteomes" id="UP000019487">
    <property type="component" value="Unassembled WGS sequence"/>
</dbReference>
<dbReference type="GO" id="GO:0016705">
    <property type="term" value="F:oxidoreductase activity, acting on paired donors, with incorporation or reduction of molecular oxygen"/>
    <property type="evidence" value="ECO:0007669"/>
    <property type="project" value="InterPro"/>
</dbReference>
<gene>
    <name evidence="12" type="ORF">SBOR_1391</name>
</gene>
<feature type="transmembrane region" description="Helical" evidence="11">
    <location>
        <begin position="7"/>
        <end position="28"/>
    </location>
</feature>
<dbReference type="GO" id="GO:0009403">
    <property type="term" value="P:toxin biosynthetic process"/>
    <property type="evidence" value="ECO:0007669"/>
    <property type="project" value="UniProtKB-ARBA"/>
</dbReference>
<evidence type="ECO:0000256" key="10">
    <source>
        <dbReference type="RuleBase" id="RU000461"/>
    </source>
</evidence>
<evidence type="ECO:0000313" key="13">
    <source>
        <dbReference type="Proteomes" id="UP000019487"/>
    </source>
</evidence>
<dbReference type="GO" id="GO:0005506">
    <property type="term" value="F:iron ion binding"/>
    <property type="evidence" value="ECO:0007669"/>
    <property type="project" value="InterPro"/>
</dbReference>
<keyword evidence="13" id="KW-1185">Reference proteome</keyword>
<dbReference type="PANTHER" id="PTHR24305">
    <property type="entry name" value="CYTOCHROME P450"/>
    <property type="match status" value="1"/>
</dbReference>
<comment type="cofactor">
    <cofactor evidence="1 9">
        <name>heme</name>
        <dbReference type="ChEBI" id="CHEBI:30413"/>
    </cofactor>
</comment>
<feature type="binding site" description="axial binding residue" evidence="9">
    <location>
        <position position="453"/>
    </location>
    <ligand>
        <name>heme</name>
        <dbReference type="ChEBI" id="CHEBI:30413"/>
    </ligand>
    <ligandPart>
        <name>Fe</name>
        <dbReference type="ChEBI" id="CHEBI:18248"/>
    </ligandPart>
</feature>
<evidence type="ECO:0000313" key="12">
    <source>
        <dbReference type="EMBL" id="ESZ98215.1"/>
    </source>
</evidence>
<name>W9CUK9_SCLBF</name>
<dbReference type="InterPro" id="IPR036396">
    <property type="entry name" value="Cyt_P450_sf"/>
</dbReference>
<evidence type="ECO:0000256" key="11">
    <source>
        <dbReference type="SAM" id="Phobius"/>
    </source>
</evidence>
<keyword evidence="5 10" id="KW-0560">Oxidoreductase</keyword>